<reference evidence="2" key="1">
    <citation type="journal article" date="2023" name="Science">
        <title>Genome structures resolve the early diversification of teleost fishes.</title>
        <authorList>
            <person name="Parey E."/>
            <person name="Louis A."/>
            <person name="Montfort J."/>
            <person name="Bouchez O."/>
            <person name="Roques C."/>
            <person name="Iampietro C."/>
            <person name="Lluch J."/>
            <person name="Castinel A."/>
            <person name="Donnadieu C."/>
            <person name="Desvignes T."/>
            <person name="Floi Bucao C."/>
            <person name="Jouanno E."/>
            <person name="Wen M."/>
            <person name="Mejri S."/>
            <person name="Dirks R."/>
            <person name="Jansen H."/>
            <person name="Henkel C."/>
            <person name="Chen W.J."/>
            <person name="Zahm M."/>
            <person name="Cabau C."/>
            <person name="Klopp C."/>
            <person name="Thompson A.W."/>
            <person name="Robinson-Rechavi M."/>
            <person name="Braasch I."/>
            <person name="Lecointre G."/>
            <person name="Bobe J."/>
            <person name="Postlethwait J.H."/>
            <person name="Berthelot C."/>
            <person name="Roest Crollius H."/>
            <person name="Guiguen Y."/>
        </authorList>
    </citation>
    <scope>NUCLEOTIDE SEQUENCE</scope>
    <source>
        <strain evidence="2">WJC10195</strain>
    </source>
</reference>
<dbReference type="Proteomes" id="UP001152622">
    <property type="component" value="Chromosome 16"/>
</dbReference>
<evidence type="ECO:0000313" key="3">
    <source>
        <dbReference type="Proteomes" id="UP001152622"/>
    </source>
</evidence>
<evidence type="ECO:0000313" key="2">
    <source>
        <dbReference type="EMBL" id="KAJ8339987.1"/>
    </source>
</evidence>
<organism evidence="2 3">
    <name type="scientific">Synaphobranchus kaupii</name>
    <name type="common">Kaup's arrowtooth eel</name>
    <dbReference type="NCBI Taxonomy" id="118154"/>
    <lineage>
        <taxon>Eukaryota</taxon>
        <taxon>Metazoa</taxon>
        <taxon>Chordata</taxon>
        <taxon>Craniata</taxon>
        <taxon>Vertebrata</taxon>
        <taxon>Euteleostomi</taxon>
        <taxon>Actinopterygii</taxon>
        <taxon>Neopterygii</taxon>
        <taxon>Teleostei</taxon>
        <taxon>Anguilliformes</taxon>
        <taxon>Synaphobranchidae</taxon>
        <taxon>Synaphobranchus</taxon>
    </lineage>
</organism>
<comment type="caution">
    <text evidence="2">The sequence shown here is derived from an EMBL/GenBank/DDBJ whole genome shotgun (WGS) entry which is preliminary data.</text>
</comment>
<name>A0A9Q1EJK8_SYNKA</name>
<protein>
    <submittedName>
        <fullName evidence="2">Uncharacterized protein</fullName>
    </submittedName>
</protein>
<feature type="region of interest" description="Disordered" evidence="1">
    <location>
        <begin position="1"/>
        <end position="31"/>
    </location>
</feature>
<gene>
    <name evidence="2" type="ORF">SKAU_G00346200</name>
</gene>
<proteinExistence type="predicted"/>
<evidence type="ECO:0000256" key="1">
    <source>
        <dbReference type="SAM" id="MobiDB-lite"/>
    </source>
</evidence>
<accession>A0A9Q1EJK8</accession>
<keyword evidence="3" id="KW-1185">Reference proteome</keyword>
<sequence length="223" mass="24696">MIAAEIPGRTDSEGGTVTGGPVPPLPPPVHQNGRLLEKALFPNRVRPRFPPHFSQPGFHGHPSYGLMDSGKVILDTAFERSRSIGLGWPPALQREYRPWLAPGPAPAHGLASLPKKRDLESFSFGLYLLQAYFVMNQRNDPVELFHLRTRSRSPVGGDGWGPRFAMPSRQPIAFSFAADAVNPRFPPSCRNVCKCSRRCMCPPPAMALMPKTFWSKDVIKSQN</sequence>
<dbReference type="EMBL" id="JAINUF010000016">
    <property type="protein sequence ID" value="KAJ8339987.1"/>
    <property type="molecule type" value="Genomic_DNA"/>
</dbReference>
<dbReference type="AlphaFoldDB" id="A0A9Q1EJK8"/>